<keyword evidence="13" id="KW-1185">Reference proteome</keyword>
<name>A0A6N7KPK9_9ACTN</name>
<feature type="domain" description="FtsK" evidence="11">
    <location>
        <begin position="450"/>
        <end position="650"/>
    </location>
</feature>
<dbReference type="Gene3D" id="3.40.50.300">
    <property type="entry name" value="P-loop containing nucleotide triphosphate hydrolases"/>
    <property type="match status" value="4"/>
</dbReference>
<dbReference type="GO" id="GO:0005524">
    <property type="term" value="F:ATP binding"/>
    <property type="evidence" value="ECO:0007669"/>
    <property type="project" value="UniProtKB-UniRule"/>
</dbReference>
<evidence type="ECO:0000256" key="4">
    <source>
        <dbReference type="ARBA" id="ARBA00022737"/>
    </source>
</evidence>
<dbReference type="NCBIfam" id="TIGR03925">
    <property type="entry name" value="T7SS_EccC_b"/>
    <property type="match status" value="1"/>
</dbReference>
<evidence type="ECO:0000256" key="5">
    <source>
        <dbReference type="ARBA" id="ARBA00022741"/>
    </source>
</evidence>
<keyword evidence="5 9" id="KW-0547">Nucleotide-binding</keyword>
<dbReference type="Pfam" id="PF01580">
    <property type="entry name" value="FtsK_SpoIIIE"/>
    <property type="match status" value="2"/>
</dbReference>
<dbReference type="PROSITE" id="PS50206">
    <property type="entry name" value="RHODANESE_3"/>
    <property type="match status" value="1"/>
</dbReference>
<dbReference type="Proteomes" id="UP000450000">
    <property type="component" value="Unassembled WGS sequence"/>
</dbReference>
<evidence type="ECO:0000259" key="10">
    <source>
        <dbReference type="PROSITE" id="PS50206"/>
    </source>
</evidence>
<dbReference type="InterPro" id="IPR027417">
    <property type="entry name" value="P-loop_NTPase"/>
</dbReference>
<evidence type="ECO:0000256" key="1">
    <source>
        <dbReference type="ARBA" id="ARBA00004651"/>
    </source>
</evidence>
<protein>
    <submittedName>
        <fullName evidence="12">Type VII secretion protein EccCa</fullName>
    </submittedName>
</protein>
<keyword evidence="4" id="KW-0677">Repeat</keyword>
<keyword evidence="3" id="KW-0812">Transmembrane</keyword>
<dbReference type="OrthoDB" id="9807790at2"/>
<dbReference type="EMBL" id="WBOF01000001">
    <property type="protein sequence ID" value="MQS12277.1"/>
    <property type="molecule type" value="Genomic_DNA"/>
</dbReference>
<comment type="subcellular location">
    <subcellularLocation>
        <location evidence="1">Cell membrane</location>
        <topology evidence="1">Multi-pass membrane protein</topology>
    </subcellularLocation>
</comment>
<evidence type="ECO:0000256" key="7">
    <source>
        <dbReference type="ARBA" id="ARBA00022989"/>
    </source>
</evidence>
<dbReference type="RefSeq" id="WP_153460698.1">
    <property type="nucleotide sequence ID" value="NZ_WBOF01000001.1"/>
</dbReference>
<keyword evidence="2" id="KW-1003">Cell membrane</keyword>
<evidence type="ECO:0000313" key="13">
    <source>
        <dbReference type="Proteomes" id="UP000450000"/>
    </source>
</evidence>
<dbReference type="GO" id="GO:0005886">
    <property type="term" value="C:plasma membrane"/>
    <property type="evidence" value="ECO:0007669"/>
    <property type="project" value="UniProtKB-SubCell"/>
</dbReference>
<dbReference type="CDD" id="cd01127">
    <property type="entry name" value="TrwB_TraG_TraD_VirD4"/>
    <property type="match status" value="1"/>
</dbReference>
<gene>
    <name evidence="12" type="primary">eccCa</name>
    <name evidence="12" type="ORF">F7Q99_08220</name>
</gene>
<keyword evidence="8" id="KW-0472">Membrane</keyword>
<keyword evidence="6 9" id="KW-0067">ATP-binding</keyword>
<dbReference type="InterPro" id="IPR002543">
    <property type="entry name" value="FtsK_dom"/>
</dbReference>
<dbReference type="SUPFAM" id="SSF52540">
    <property type="entry name" value="P-loop containing nucleoside triphosphate hydrolases"/>
    <property type="match status" value="3"/>
</dbReference>
<dbReference type="PANTHER" id="PTHR22683">
    <property type="entry name" value="SPORULATION PROTEIN RELATED"/>
    <property type="match status" value="1"/>
</dbReference>
<evidence type="ECO:0000256" key="3">
    <source>
        <dbReference type="ARBA" id="ARBA00022692"/>
    </source>
</evidence>
<evidence type="ECO:0000256" key="6">
    <source>
        <dbReference type="ARBA" id="ARBA00022840"/>
    </source>
</evidence>
<sequence>MGVIMVKRAARAYPPAVPDEPVELVGPPELPRQGGEDWMMSILPMLGMGGSSVFFFAPTSPAPMKIMGGLMIVSTVGMALAQIVRARRGGSTATSDARRDYLKYLQQMRRRVRRTAKSQRGALLFLNPAPDQLWSIVADGRRLWERRTGDADFAQIRVGLGPVQLSTPLVAPQTAPMDELEPLSAAAMHSFLSAHGTLQDLPLAVSLRAFYHVTVCGDPDSVYGNVRAMIAQLTTLHSPDDLLVAVAAAPGAAEEWEWTKWLPHNQHRKETDGAGSRRLTATGLAELEYLLQDELSGRQRFVRDAAAPPDQPHLVVVIDGAAVPHDSLLASPEGVQGVTVIEVVPGELDEPSGHLMVTVNPGELVLRAASGATYTGTPDLLSIWQSEALARQLAPYRISAGGDDEPLLSNLDFTDLMNSGDPGSFDVTRSWRPRAQHERMRVPIGVGASGEHVYLDIKEAALEGMGPHGLCVGATGSGKSELLRTLVLALAMTHSSETLNFVLADFKGGATFSGMADMPHTSAVITNLEGELTLVDRMRDAIEGELHRRQELLHRAGNYANIHEYERARAAGAALDPLPSLVLIIDEFSELLTAKPDFIEMFIQIGRIGRSLGVHLLLASQRLEEGKLRGLDTYLSYRIGLRTFSAAESRAAIGAPDAYHLPPVPGVGYLKFGEDVMERFKAAYVSGPYRAPGQQRSTGGQRAGARPVVFTAAEVEAPPEPAAQEAATQQPEQDDALVDTVLDVFVQRMAGQGPAAHQVWLPPLDDAPSMDRLLPPLQVVPERGLSAPGFPVGRLRVPVGVVDKPREQKTDILELDFAGAAGHGLIVGGPRSGKSTVARTVVASFGLTHTPLEVQFYLLDLGAGSFQSLAGLPHVGGVAGRLDVDKVRRMVSEVHGVLNRREELFRAAGIDTIATYRARRAAGQLPDEAFGDVFLVIDGWNTFKQEFEVLEPVIGDIAQRGLGYGVHLVITAARYAEVRPALKDLLQNRTELKLGDSMESEVDRRLAQNVPALAGRGVTPDRLHFLSGLPRMDGSSAVDDLQEGVAGLVAAVDAAWTGPRAPQVRMLPAVLDGLSLPKGSEQPERGVAFGVDEAELAPVFVNFETDPLFIVFGDTESGKSALLRMLVKQITERYTPDQAGIVVGDYRRALLGTVPPEYLVEYAAAQPAMSAVVGMLRGACSRRLPGPQVTAEQLRNRSWYSGKDMFVIVDDYELVATGSGNPLAPLAEFLPFARDIGLRVIVARSAGGAGRSLYEPVMQRMRELGGQGVILSGNRDEGALLGTVKPQALPPGRGLYVSRRATGGQMVQTGWLPVV</sequence>
<dbReference type="InterPro" id="IPR023837">
    <property type="entry name" value="EccCb-like_Actinobacteria"/>
</dbReference>
<dbReference type="InterPro" id="IPR023836">
    <property type="entry name" value="EccCa-like_Actinobacteria"/>
</dbReference>
<feature type="domain" description="Rhodanese" evidence="10">
    <location>
        <begin position="916"/>
        <end position="952"/>
    </location>
</feature>
<dbReference type="InterPro" id="IPR050206">
    <property type="entry name" value="FtsK/SpoIIIE/SftA"/>
</dbReference>
<dbReference type="PROSITE" id="PS50901">
    <property type="entry name" value="FTSK"/>
    <property type="match status" value="2"/>
</dbReference>
<evidence type="ECO:0000256" key="9">
    <source>
        <dbReference type="PROSITE-ProRule" id="PRU00289"/>
    </source>
</evidence>
<evidence type="ECO:0000256" key="8">
    <source>
        <dbReference type="ARBA" id="ARBA00023136"/>
    </source>
</evidence>
<dbReference type="NCBIfam" id="TIGR03924">
    <property type="entry name" value="T7SS_EccC_a"/>
    <property type="match status" value="1"/>
</dbReference>
<dbReference type="PANTHER" id="PTHR22683:SF1">
    <property type="entry name" value="TYPE VII SECRETION SYSTEM PROTEIN ESSC"/>
    <property type="match status" value="1"/>
</dbReference>
<feature type="binding site" evidence="9">
    <location>
        <begin position="473"/>
        <end position="480"/>
    </location>
    <ligand>
        <name>ATP</name>
        <dbReference type="ChEBI" id="CHEBI:30616"/>
    </ligand>
</feature>
<dbReference type="InterPro" id="IPR003593">
    <property type="entry name" value="AAA+_ATPase"/>
</dbReference>
<accession>A0A6N7KPK9</accession>
<keyword evidence="7" id="KW-1133">Transmembrane helix</keyword>
<proteinExistence type="predicted"/>
<dbReference type="SMART" id="SM00382">
    <property type="entry name" value="AAA"/>
    <property type="match status" value="3"/>
</dbReference>
<evidence type="ECO:0000256" key="2">
    <source>
        <dbReference type="ARBA" id="ARBA00022475"/>
    </source>
</evidence>
<dbReference type="GO" id="GO:0003677">
    <property type="term" value="F:DNA binding"/>
    <property type="evidence" value="ECO:0007669"/>
    <property type="project" value="InterPro"/>
</dbReference>
<dbReference type="InterPro" id="IPR001763">
    <property type="entry name" value="Rhodanese-like_dom"/>
</dbReference>
<feature type="domain" description="FtsK" evidence="11">
    <location>
        <begin position="810"/>
        <end position="1001"/>
    </location>
</feature>
<organism evidence="12 13">
    <name type="scientific">Streptomyces kaniharaensis</name>
    <dbReference type="NCBI Taxonomy" id="212423"/>
    <lineage>
        <taxon>Bacteria</taxon>
        <taxon>Bacillati</taxon>
        <taxon>Actinomycetota</taxon>
        <taxon>Actinomycetes</taxon>
        <taxon>Kitasatosporales</taxon>
        <taxon>Streptomycetaceae</taxon>
        <taxon>Streptomyces</taxon>
    </lineage>
</organism>
<comment type="caution">
    <text evidence="12">The sequence shown here is derived from an EMBL/GenBank/DDBJ whole genome shotgun (WGS) entry which is preliminary data.</text>
</comment>
<reference evidence="12 13" key="1">
    <citation type="submission" date="2019-09" db="EMBL/GenBank/DDBJ databases">
        <title>Genome Sequences of Streptomyces kaniharaensis ATCC 21070.</title>
        <authorList>
            <person name="Zhu W."/>
            <person name="De Crecy-Lagard V."/>
            <person name="Richards N.G."/>
        </authorList>
    </citation>
    <scope>NUCLEOTIDE SEQUENCE [LARGE SCALE GENOMIC DNA]</scope>
    <source>
        <strain evidence="12 13">SF-557</strain>
    </source>
</reference>
<evidence type="ECO:0000259" key="11">
    <source>
        <dbReference type="PROSITE" id="PS50901"/>
    </source>
</evidence>
<feature type="binding site" evidence="9">
    <location>
        <begin position="828"/>
        <end position="835"/>
    </location>
    <ligand>
        <name>ATP</name>
        <dbReference type="ChEBI" id="CHEBI:30616"/>
    </ligand>
</feature>
<evidence type="ECO:0000313" key="12">
    <source>
        <dbReference type="EMBL" id="MQS12277.1"/>
    </source>
</evidence>